<gene>
    <name evidence="6" type="ORF">GLS_c15400</name>
</gene>
<dbReference type="GO" id="GO:0140359">
    <property type="term" value="F:ABC-type transporter activity"/>
    <property type="evidence" value="ECO:0007669"/>
    <property type="project" value="InterPro"/>
</dbReference>
<keyword evidence="4" id="KW-0067">ATP-binding</keyword>
<dbReference type="Gene3D" id="3.40.50.300">
    <property type="entry name" value="P-loop containing nucleotide triphosphate hydrolases"/>
    <property type="match status" value="1"/>
</dbReference>
<dbReference type="EMBL" id="CP004373">
    <property type="protein sequence ID" value="AHK71427.1"/>
    <property type="molecule type" value="Genomic_DNA"/>
</dbReference>
<dbReference type="InterPro" id="IPR003439">
    <property type="entry name" value="ABC_transporter-like_ATP-bd"/>
</dbReference>
<proteinExistence type="inferred from homology"/>
<evidence type="ECO:0000259" key="5">
    <source>
        <dbReference type="PROSITE" id="PS50893"/>
    </source>
</evidence>
<dbReference type="PANTHER" id="PTHR46743">
    <property type="entry name" value="TEICHOIC ACIDS EXPORT ATP-BINDING PROTEIN TAGH"/>
    <property type="match status" value="1"/>
</dbReference>
<comment type="similarity">
    <text evidence="1">Belongs to the ABC transporter superfamily.</text>
</comment>
<feature type="domain" description="ABC transporter" evidence="5">
    <location>
        <begin position="46"/>
        <end position="265"/>
    </location>
</feature>
<protein>
    <submittedName>
        <fullName evidence="6">Putative ABC-type polysaccharide/polyol phosphate transport system ATPase</fullName>
    </submittedName>
</protein>
<evidence type="ECO:0000256" key="3">
    <source>
        <dbReference type="ARBA" id="ARBA00022741"/>
    </source>
</evidence>
<organism evidence="6 7">
    <name type="scientific">Gluconobacter oxydans DSM 3504</name>
    <dbReference type="NCBI Taxonomy" id="1288313"/>
    <lineage>
        <taxon>Bacteria</taxon>
        <taxon>Pseudomonadati</taxon>
        <taxon>Pseudomonadota</taxon>
        <taxon>Alphaproteobacteria</taxon>
        <taxon>Acetobacterales</taxon>
        <taxon>Acetobacteraceae</taxon>
        <taxon>Gluconobacter</taxon>
    </lineage>
</organism>
<dbReference type="InterPro" id="IPR050683">
    <property type="entry name" value="Bact_Polysacc_Export_ATP-bd"/>
</dbReference>
<dbReference type="GO" id="GO:0016020">
    <property type="term" value="C:membrane"/>
    <property type="evidence" value="ECO:0007669"/>
    <property type="project" value="InterPro"/>
</dbReference>
<name>A0A067Z5S4_GLUOY</name>
<accession>A0A067Z5S4</accession>
<keyword evidence="2" id="KW-0813">Transport</keyword>
<dbReference type="GO" id="GO:0016887">
    <property type="term" value="F:ATP hydrolysis activity"/>
    <property type="evidence" value="ECO:0007669"/>
    <property type="project" value="InterPro"/>
</dbReference>
<dbReference type="AlphaFoldDB" id="A0A067Z5S4"/>
<evidence type="ECO:0000256" key="4">
    <source>
        <dbReference type="ARBA" id="ARBA00022840"/>
    </source>
</evidence>
<dbReference type="GeneID" id="56905761"/>
<keyword evidence="3" id="KW-0547">Nucleotide-binding</keyword>
<dbReference type="InterPro" id="IPR003593">
    <property type="entry name" value="AAA+_ATPase"/>
</dbReference>
<dbReference type="SUPFAM" id="SSF52540">
    <property type="entry name" value="P-loop containing nucleoside triphosphate hydrolases"/>
    <property type="match status" value="1"/>
</dbReference>
<dbReference type="PROSITE" id="PS50893">
    <property type="entry name" value="ABC_TRANSPORTER_2"/>
    <property type="match status" value="1"/>
</dbReference>
<dbReference type="HOGENOM" id="CLU_000604_1_2_5"/>
<dbReference type="InterPro" id="IPR027417">
    <property type="entry name" value="P-loop_NTPase"/>
</dbReference>
<dbReference type="PANTHER" id="PTHR46743:SF2">
    <property type="entry name" value="TEICHOIC ACIDS EXPORT ATP-BINDING PROTEIN TAGH"/>
    <property type="match status" value="1"/>
</dbReference>
<dbReference type="Proteomes" id="UP000031656">
    <property type="component" value="Chromosome"/>
</dbReference>
<dbReference type="CDD" id="cd03220">
    <property type="entry name" value="ABC_KpsT_Wzt"/>
    <property type="match status" value="1"/>
</dbReference>
<dbReference type="GO" id="GO:0005524">
    <property type="term" value="F:ATP binding"/>
    <property type="evidence" value="ECO:0007669"/>
    <property type="project" value="UniProtKB-KW"/>
</dbReference>
<dbReference type="InterPro" id="IPR015860">
    <property type="entry name" value="ABC_transpr_TagH-like"/>
</dbReference>
<evidence type="ECO:0000256" key="1">
    <source>
        <dbReference type="ARBA" id="ARBA00005417"/>
    </source>
</evidence>
<dbReference type="SMART" id="SM00382">
    <property type="entry name" value="AAA"/>
    <property type="match status" value="1"/>
</dbReference>
<dbReference type="Pfam" id="PF00005">
    <property type="entry name" value="ABC_tran"/>
    <property type="match status" value="1"/>
</dbReference>
<dbReference type="KEGG" id="goy:GLS_c15400"/>
<evidence type="ECO:0000313" key="7">
    <source>
        <dbReference type="Proteomes" id="UP000031656"/>
    </source>
</evidence>
<evidence type="ECO:0000313" key="6">
    <source>
        <dbReference type="EMBL" id="AHK71427.1"/>
    </source>
</evidence>
<dbReference type="RefSeq" id="WP_041111795.1">
    <property type="nucleotide sequence ID" value="NZ_CP004373.1"/>
</dbReference>
<reference evidence="6 7" key="1">
    <citation type="journal article" date="2015" name="Appl. Microbiol. Biotechnol.">
        <title>The consequence of an additional NADH dehydrogenase paralog on the growth of Gluconobacter oxydans DSM3504.</title>
        <authorList>
            <person name="Kostner D."/>
            <person name="Luchterhand B."/>
            <person name="Junker A."/>
            <person name="Volland S."/>
            <person name="Daniel R."/>
            <person name="Buchs J."/>
            <person name="Liebl W."/>
            <person name="Ehrenreich A."/>
        </authorList>
    </citation>
    <scope>NUCLEOTIDE SEQUENCE [LARGE SCALE GENOMIC DNA]</scope>
    <source>
        <strain evidence="6">DSM 3504</strain>
    </source>
</reference>
<sequence length="265" mass="28670">MAHIRLEDLSLSFPVLHGGSRSLKKTLLSRARSTVAGKTEAVGGRMRMSGNATEVVEVQALSKVSFTIGEGERVGLVGHNGAGKSTLLRVLAGIYETDDGILDIEGDTHALIDPKAGMNSELTGRENIQLFACRMGLSRAATQELEKDVEAFSDLGAFFDLPVRLYSSGMSIRLGFALATVPRSRILLMDEWFMAGDQKFQDKARARLEGMVDAAEILVVTSHALTVLRQWCTRIIWMESGEVRMDGPAADVLDAYEAAVAATPV</sequence>
<evidence type="ECO:0000256" key="2">
    <source>
        <dbReference type="ARBA" id="ARBA00022448"/>
    </source>
</evidence>